<sequence>MPSDGAGGRLTSPAMLAIVGEAFLSRLAFGVMAFALPLYARSLGMELAEIAVLVSANMAVAILLKPYAGHLADRIGHKRGAVAAIAGRSLLTLLFAFAGTAWQLFGLQTARGVAKSLRDPSINALIAEHGGKRRVASAFAWYKTATSAAGALGKALAGVLLTLTASNFPQVFLAAFLLSILPLIAVVRWLPAAPPEAARDATARPPAGQGGTAGAAGMPPARLWPVMGLGFMLSGTANMLRSLFPILAVEYGGLSEAETGVLYLLATAVTLLAGPAFGWLSDNVSRKLVLMARGVANIAASAVYLLFPSFAGFAVGKAVDEAGKAAFNPAWGALMAEISGRDRASRGRTMGWLDAADDAGAIAGPLLAGLLWSVWGVGVLLAVRIGLAVATEVYAVLLFQPARRVLAAGNSEAAERSP</sequence>
<comment type="caution">
    <text evidence="6">The sequence shown here is derived from an EMBL/GenBank/DDBJ whole genome shotgun (WGS) entry which is preliminary data.</text>
</comment>
<feature type="transmembrane region" description="Helical" evidence="4">
    <location>
        <begin position="140"/>
        <end position="165"/>
    </location>
</feature>
<evidence type="ECO:0000256" key="3">
    <source>
        <dbReference type="ARBA" id="ARBA00023136"/>
    </source>
</evidence>
<keyword evidence="1 4" id="KW-0812">Transmembrane</keyword>
<gene>
    <name evidence="6" type="ORF">GCM10009416_43290</name>
</gene>
<dbReference type="Pfam" id="PF07690">
    <property type="entry name" value="MFS_1"/>
    <property type="match status" value="1"/>
</dbReference>
<evidence type="ECO:0000259" key="5">
    <source>
        <dbReference type="PROSITE" id="PS50850"/>
    </source>
</evidence>
<feature type="transmembrane region" description="Helical" evidence="4">
    <location>
        <begin position="47"/>
        <end position="68"/>
    </location>
</feature>
<accession>A0ABP3R1N5</accession>
<feature type="transmembrane region" description="Helical" evidence="4">
    <location>
        <begin position="288"/>
        <end position="307"/>
    </location>
</feature>
<keyword evidence="7" id="KW-1185">Reference proteome</keyword>
<keyword evidence="3 4" id="KW-0472">Membrane</keyword>
<dbReference type="InterPro" id="IPR020846">
    <property type="entry name" value="MFS_dom"/>
</dbReference>
<dbReference type="EMBL" id="BAAAFZ010000073">
    <property type="protein sequence ID" value="GAA0600651.1"/>
    <property type="molecule type" value="Genomic_DNA"/>
</dbReference>
<name>A0ABP3R1N5_9PROT</name>
<dbReference type="InterPro" id="IPR036259">
    <property type="entry name" value="MFS_trans_sf"/>
</dbReference>
<dbReference type="Proteomes" id="UP001501588">
    <property type="component" value="Unassembled WGS sequence"/>
</dbReference>
<dbReference type="Gene3D" id="1.20.1250.20">
    <property type="entry name" value="MFS general substrate transporter like domains"/>
    <property type="match status" value="2"/>
</dbReference>
<dbReference type="PANTHER" id="PTHR23518:SF2">
    <property type="entry name" value="MAJOR FACILITATOR SUPERFAMILY TRANSPORTER"/>
    <property type="match status" value="1"/>
</dbReference>
<feature type="transmembrane region" description="Helical" evidence="4">
    <location>
        <begin position="260"/>
        <end position="281"/>
    </location>
</feature>
<feature type="transmembrane region" description="Helical" evidence="4">
    <location>
        <begin position="15"/>
        <end position="40"/>
    </location>
</feature>
<evidence type="ECO:0000313" key="7">
    <source>
        <dbReference type="Proteomes" id="UP001501588"/>
    </source>
</evidence>
<dbReference type="InterPro" id="IPR011701">
    <property type="entry name" value="MFS"/>
</dbReference>
<evidence type="ECO:0000256" key="1">
    <source>
        <dbReference type="ARBA" id="ARBA00022692"/>
    </source>
</evidence>
<reference evidence="7" key="1">
    <citation type="journal article" date="2019" name="Int. J. Syst. Evol. Microbiol.">
        <title>The Global Catalogue of Microorganisms (GCM) 10K type strain sequencing project: providing services to taxonomists for standard genome sequencing and annotation.</title>
        <authorList>
            <consortium name="The Broad Institute Genomics Platform"/>
            <consortium name="The Broad Institute Genome Sequencing Center for Infectious Disease"/>
            <person name="Wu L."/>
            <person name="Ma J."/>
        </authorList>
    </citation>
    <scope>NUCLEOTIDE SEQUENCE [LARGE SCALE GENOMIC DNA]</scope>
    <source>
        <strain evidence="7">JCM 9933</strain>
    </source>
</reference>
<dbReference type="RefSeq" id="WP_343897499.1">
    <property type="nucleotide sequence ID" value="NZ_BAAAFZ010000073.1"/>
</dbReference>
<feature type="transmembrane region" description="Helical" evidence="4">
    <location>
        <begin position="171"/>
        <end position="190"/>
    </location>
</feature>
<evidence type="ECO:0000256" key="2">
    <source>
        <dbReference type="ARBA" id="ARBA00022989"/>
    </source>
</evidence>
<feature type="transmembrane region" description="Helical" evidence="4">
    <location>
        <begin position="226"/>
        <end position="248"/>
    </location>
</feature>
<evidence type="ECO:0000313" key="6">
    <source>
        <dbReference type="EMBL" id="GAA0600651.1"/>
    </source>
</evidence>
<dbReference type="PROSITE" id="PS50850">
    <property type="entry name" value="MFS"/>
    <property type="match status" value="1"/>
</dbReference>
<keyword evidence="2 4" id="KW-1133">Transmembrane helix</keyword>
<organism evidence="6 7">
    <name type="scientific">Craurococcus roseus</name>
    <dbReference type="NCBI Taxonomy" id="77585"/>
    <lineage>
        <taxon>Bacteria</taxon>
        <taxon>Pseudomonadati</taxon>
        <taxon>Pseudomonadota</taxon>
        <taxon>Alphaproteobacteria</taxon>
        <taxon>Acetobacterales</taxon>
        <taxon>Acetobacteraceae</taxon>
        <taxon>Craurococcus</taxon>
    </lineage>
</organism>
<feature type="transmembrane region" description="Helical" evidence="4">
    <location>
        <begin position="80"/>
        <end position="105"/>
    </location>
</feature>
<dbReference type="PANTHER" id="PTHR23518">
    <property type="entry name" value="C-METHYLTRANSFERASE"/>
    <property type="match status" value="1"/>
</dbReference>
<evidence type="ECO:0000256" key="4">
    <source>
        <dbReference type="SAM" id="Phobius"/>
    </source>
</evidence>
<dbReference type="SUPFAM" id="SSF103473">
    <property type="entry name" value="MFS general substrate transporter"/>
    <property type="match status" value="1"/>
</dbReference>
<protein>
    <recommendedName>
        <fullName evidence="5">Major facilitator superfamily (MFS) profile domain-containing protein</fullName>
    </recommendedName>
</protein>
<proteinExistence type="predicted"/>
<feature type="domain" description="Major facilitator superfamily (MFS) profile" evidence="5">
    <location>
        <begin position="14"/>
        <end position="403"/>
    </location>
</feature>